<dbReference type="Gene3D" id="2.30.42.10">
    <property type="match status" value="1"/>
</dbReference>
<name>A0AA36HVS6_9DINO</name>
<comment type="caution">
    <text evidence="1">The sequence shown here is derived from an EMBL/GenBank/DDBJ whole genome shotgun (WGS) entry which is preliminary data.</text>
</comment>
<sequence length="151" mass="16469">MYCCCAAEVEEVQELPIAASGVLEKDTFKEGKKPASGCAFSVELKLKELRASQLGLEVDITDQDGMVISSISDGFVNKFNESFPDQALEKYDQIMSANGVRSSIGEVHKALMAAVQDGEVLQLELRRPSSFQVEVKRPGEQLGRQKKLAAS</sequence>
<organism evidence="1 2">
    <name type="scientific">Effrenium voratum</name>
    <dbReference type="NCBI Taxonomy" id="2562239"/>
    <lineage>
        <taxon>Eukaryota</taxon>
        <taxon>Sar</taxon>
        <taxon>Alveolata</taxon>
        <taxon>Dinophyceae</taxon>
        <taxon>Suessiales</taxon>
        <taxon>Symbiodiniaceae</taxon>
        <taxon>Effrenium</taxon>
    </lineage>
</organism>
<evidence type="ECO:0008006" key="3">
    <source>
        <dbReference type="Google" id="ProtNLM"/>
    </source>
</evidence>
<gene>
    <name evidence="1" type="ORF">EVOR1521_LOCUS4817</name>
</gene>
<dbReference type="InterPro" id="IPR036034">
    <property type="entry name" value="PDZ_sf"/>
</dbReference>
<protein>
    <recommendedName>
        <fullName evidence="3">PDZ domain-containing protein</fullName>
    </recommendedName>
</protein>
<evidence type="ECO:0000313" key="2">
    <source>
        <dbReference type="Proteomes" id="UP001178507"/>
    </source>
</evidence>
<dbReference type="EMBL" id="CAUJNA010000330">
    <property type="protein sequence ID" value="CAJ1375562.1"/>
    <property type="molecule type" value="Genomic_DNA"/>
</dbReference>
<proteinExistence type="predicted"/>
<keyword evidence="2" id="KW-1185">Reference proteome</keyword>
<accession>A0AA36HVS6</accession>
<reference evidence="1" key="1">
    <citation type="submission" date="2023-08" db="EMBL/GenBank/DDBJ databases">
        <authorList>
            <person name="Chen Y."/>
            <person name="Shah S."/>
            <person name="Dougan E. K."/>
            <person name="Thang M."/>
            <person name="Chan C."/>
        </authorList>
    </citation>
    <scope>NUCLEOTIDE SEQUENCE</scope>
</reference>
<dbReference type="AlphaFoldDB" id="A0AA36HVS6"/>
<dbReference type="Proteomes" id="UP001178507">
    <property type="component" value="Unassembled WGS sequence"/>
</dbReference>
<evidence type="ECO:0000313" key="1">
    <source>
        <dbReference type="EMBL" id="CAJ1375562.1"/>
    </source>
</evidence>